<evidence type="ECO:0000256" key="7">
    <source>
        <dbReference type="ARBA" id="ARBA00022989"/>
    </source>
</evidence>
<comment type="function">
    <text evidence="13">An odorant receptor which affects chemotaxis to the volatile odorant diacetyl. Specifies AWA neuronal cell fate via the odr-7 pathway.</text>
</comment>
<dbReference type="InParanoid" id="E3NA28"/>
<feature type="transmembrane region" description="Helical" evidence="19">
    <location>
        <begin position="251"/>
        <end position="275"/>
    </location>
</feature>
<feature type="transmembrane region" description="Helical" evidence="19">
    <location>
        <begin position="6"/>
        <end position="31"/>
    </location>
</feature>
<dbReference type="OMA" id="MYMDLRG"/>
<reference evidence="20" key="1">
    <citation type="submission" date="2007-07" db="EMBL/GenBank/DDBJ databases">
        <title>PCAP assembly of the Caenorhabditis remanei genome.</title>
        <authorList>
            <consortium name="The Caenorhabditis remanei Sequencing Consortium"/>
            <person name="Wilson R.K."/>
        </authorList>
    </citation>
    <scope>NUCLEOTIDE SEQUENCE [LARGE SCALE GENOMIC DNA]</scope>
    <source>
        <strain evidence="20">PB4641</strain>
    </source>
</reference>
<dbReference type="Proteomes" id="UP000008281">
    <property type="component" value="Unassembled WGS sequence"/>
</dbReference>
<comment type="subunit">
    <text evidence="15">Interacts with odr-4.</text>
</comment>
<evidence type="ECO:0000313" key="20">
    <source>
        <dbReference type="EMBL" id="EFO90881.1"/>
    </source>
</evidence>
<evidence type="ECO:0000256" key="3">
    <source>
        <dbReference type="ARBA" id="ARBA00022500"/>
    </source>
</evidence>
<feature type="transmembrane region" description="Helical" evidence="19">
    <location>
        <begin position="43"/>
        <end position="66"/>
    </location>
</feature>
<evidence type="ECO:0000313" key="21">
    <source>
        <dbReference type="Proteomes" id="UP000008281"/>
    </source>
</evidence>
<dbReference type="PANTHER" id="PTHR22943">
    <property type="entry name" value="7-TRANSMEMBRANE DOMAIN RECEPTOR C.ELEGANS"/>
    <property type="match status" value="1"/>
</dbReference>
<feature type="transmembrane region" description="Helical" evidence="19">
    <location>
        <begin position="134"/>
        <end position="156"/>
    </location>
</feature>
<dbReference type="SUPFAM" id="SSF81321">
    <property type="entry name" value="Family A G protein-coupled receptor-like"/>
    <property type="match status" value="1"/>
</dbReference>
<dbReference type="GO" id="GO:0060170">
    <property type="term" value="C:ciliary membrane"/>
    <property type="evidence" value="ECO:0007669"/>
    <property type="project" value="UniProtKB-SubCell"/>
</dbReference>
<dbReference type="PANTHER" id="PTHR22943:SF251">
    <property type="entry name" value="SEVEN TM RECEPTOR"/>
    <property type="match status" value="1"/>
</dbReference>
<dbReference type="HOGENOM" id="CLU_036335_2_0_1"/>
<keyword evidence="9 19" id="KW-0472">Membrane</keyword>
<evidence type="ECO:0000256" key="14">
    <source>
        <dbReference type="ARBA" id="ARBA00061678"/>
    </source>
</evidence>
<evidence type="ECO:0000256" key="10">
    <source>
        <dbReference type="ARBA" id="ARBA00023170"/>
    </source>
</evidence>
<keyword evidence="8" id="KW-0969">Cilium</keyword>
<keyword evidence="3" id="KW-0145">Chemotaxis</keyword>
<keyword evidence="7 19" id="KW-1133">Transmembrane helix</keyword>
<proteinExistence type="inferred from homology"/>
<keyword evidence="12" id="KW-0966">Cell projection</keyword>
<dbReference type="eggNOG" id="ENOG502TG15">
    <property type="taxonomic scope" value="Eukaryota"/>
</dbReference>
<evidence type="ECO:0000256" key="4">
    <source>
        <dbReference type="ARBA" id="ARBA00022606"/>
    </source>
</evidence>
<evidence type="ECO:0000256" key="6">
    <source>
        <dbReference type="ARBA" id="ARBA00022725"/>
    </source>
</evidence>
<evidence type="ECO:0000256" key="15">
    <source>
        <dbReference type="ARBA" id="ARBA00064300"/>
    </source>
</evidence>
<dbReference type="Pfam" id="PF10326">
    <property type="entry name" value="7TM_GPCR_Str"/>
    <property type="match status" value="1"/>
</dbReference>
<gene>
    <name evidence="20" type="ORF">CRE_19434</name>
</gene>
<feature type="transmembrane region" description="Helical" evidence="19">
    <location>
        <begin position="86"/>
        <end position="114"/>
    </location>
</feature>
<dbReference type="AlphaFoldDB" id="E3NA28"/>
<evidence type="ECO:0000256" key="8">
    <source>
        <dbReference type="ARBA" id="ARBA00023069"/>
    </source>
</evidence>
<keyword evidence="10" id="KW-0675">Receptor</keyword>
<sequence>MGFISEIKYLIQCIVLVFSLFVNSLFFYLVIAESPKKLGNYKYLLCYFSIISMIYSIVDFLVQPYIHSHGAAYGMYMDLRGSVFESYPRVAFTLVALLCGCFAATIYAISINFIYRFFALERKGRLRFFSNYRLIFWGCIPITVAFMFILNNWYFFYPNQEVTEYSRNNLKKLFDLDADRMIYVSCVYWRTDSSGNLYLSVRDLIGSLDLNGLITIALLIIIYFGTKSYWKIKELISQGQSEYSKRLQMQLYKALVAQTVIPMVFLFVPVGSLIYCPLIGIDVEWASLLVTFLYSFYPAVDPIPIIILVDDYRNAFCNFFRRVLSKNQVVSVVSIDLNTDPL</sequence>
<name>E3NA28_CAERE</name>
<feature type="transmembrane region" description="Helical" evidence="19">
    <location>
        <begin position="210"/>
        <end position="230"/>
    </location>
</feature>
<evidence type="ECO:0000256" key="16">
    <source>
        <dbReference type="ARBA" id="ARBA00067967"/>
    </source>
</evidence>
<dbReference type="FunCoup" id="E3NA28">
    <property type="interactions" value="2"/>
</dbReference>
<evidence type="ECO:0000256" key="9">
    <source>
        <dbReference type="ARBA" id="ARBA00023136"/>
    </source>
</evidence>
<comment type="similarity">
    <text evidence="14">Belongs to the nematode receptor-like protein str family.</text>
</comment>
<keyword evidence="6" id="KW-0552">Olfaction</keyword>
<feature type="transmembrane region" description="Helical" evidence="19">
    <location>
        <begin position="287"/>
        <end position="309"/>
    </location>
</feature>
<dbReference type="GO" id="GO:0042048">
    <property type="term" value="P:olfactory behavior"/>
    <property type="evidence" value="ECO:0007669"/>
    <property type="project" value="TreeGrafter"/>
</dbReference>
<dbReference type="GO" id="GO:0006935">
    <property type="term" value="P:chemotaxis"/>
    <property type="evidence" value="ECO:0007669"/>
    <property type="project" value="UniProtKB-KW"/>
</dbReference>
<keyword evidence="5 19" id="KW-0812">Transmembrane</keyword>
<keyword evidence="4" id="KW-0716">Sensory transduction</keyword>
<dbReference type="EMBL" id="DS268570">
    <property type="protein sequence ID" value="EFO90881.1"/>
    <property type="molecule type" value="Genomic_DNA"/>
</dbReference>
<protein>
    <recommendedName>
        <fullName evidence="16">Serpentine receptor class r-10</fullName>
    </recommendedName>
    <alternativeName>
        <fullName evidence="17">Odorant response abnormal protein 10</fullName>
    </alternativeName>
    <alternativeName>
        <fullName evidence="18">Olfactory receptor 10</fullName>
    </alternativeName>
</protein>
<evidence type="ECO:0000256" key="1">
    <source>
        <dbReference type="ARBA" id="ARBA00004272"/>
    </source>
</evidence>
<evidence type="ECO:0000256" key="2">
    <source>
        <dbReference type="ARBA" id="ARBA00022475"/>
    </source>
</evidence>
<dbReference type="InterPro" id="IPR019428">
    <property type="entry name" value="7TM_GPCR_serpentine_rcpt_Str"/>
</dbReference>
<keyword evidence="21" id="KW-1185">Reference proteome</keyword>
<dbReference type="Gene3D" id="1.20.1070.10">
    <property type="entry name" value="Rhodopsin 7-helix transmembrane proteins"/>
    <property type="match status" value="1"/>
</dbReference>
<comment type="subcellular location">
    <subcellularLocation>
        <location evidence="1">Cell projection</location>
        <location evidence="1">Cilium membrane</location>
        <topology evidence="1">Multi-pass membrane protein</topology>
    </subcellularLocation>
</comment>
<keyword evidence="11" id="KW-0325">Glycoprotein</keyword>
<accession>E3NA28</accession>
<dbReference type="GO" id="GO:0038022">
    <property type="term" value="F:G protein-coupled olfactory receptor activity"/>
    <property type="evidence" value="ECO:0007669"/>
    <property type="project" value="TreeGrafter"/>
</dbReference>
<organism evidence="21">
    <name type="scientific">Caenorhabditis remanei</name>
    <name type="common">Caenorhabditis vulgaris</name>
    <dbReference type="NCBI Taxonomy" id="31234"/>
    <lineage>
        <taxon>Eukaryota</taxon>
        <taxon>Metazoa</taxon>
        <taxon>Ecdysozoa</taxon>
        <taxon>Nematoda</taxon>
        <taxon>Chromadorea</taxon>
        <taxon>Rhabditida</taxon>
        <taxon>Rhabditina</taxon>
        <taxon>Rhabditomorpha</taxon>
        <taxon>Rhabditoidea</taxon>
        <taxon>Rhabditidae</taxon>
        <taxon>Peloderinae</taxon>
        <taxon>Caenorhabditis</taxon>
    </lineage>
</organism>
<evidence type="ECO:0000256" key="17">
    <source>
        <dbReference type="ARBA" id="ARBA00078653"/>
    </source>
</evidence>
<dbReference type="OrthoDB" id="5799255at2759"/>
<keyword evidence="2" id="KW-1003">Cell membrane</keyword>
<evidence type="ECO:0000256" key="11">
    <source>
        <dbReference type="ARBA" id="ARBA00023180"/>
    </source>
</evidence>
<evidence type="ECO:0000256" key="5">
    <source>
        <dbReference type="ARBA" id="ARBA00022692"/>
    </source>
</evidence>
<evidence type="ECO:0000256" key="13">
    <source>
        <dbReference type="ARBA" id="ARBA00054965"/>
    </source>
</evidence>
<evidence type="ECO:0000256" key="19">
    <source>
        <dbReference type="SAM" id="Phobius"/>
    </source>
</evidence>
<evidence type="ECO:0000256" key="12">
    <source>
        <dbReference type="ARBA" id="ARBA00023273"/>
    </source>
</evidence>
<dbReference type="FunFam" id="1.20.1070.10:FF:000128">
    <property type="entry name" value="Seven TM Receptor"/>
    <property type="match status" value="1"/>
</dbReference>
<evidence type="ECO:0000256" key="18">
    <source>
        <dbReference type="ARBA" id="ARBA00082489"/>
    </source>
</evidence>